<evidence type="ECO:0000256" key="2">
    <source>
        <dbReference type="ARBA" id="ARBA00010219"/>
    </source>
</evidence>
<dbReference type="Proteomes" id="UP000006727">
    <property type="component" value="Chromosome 10"/>
</dbReference>
<dbReference type="UniPathway" id="UPA00034">
    <property type="reaction ID" value="UER00025"/>
</dbReference>
<dbReference type="OrthoDB" id="4768at2759"/>
<evidence type="ECO:0000256" key="7">
    <source>
        <dbReference type="ARBA" id="ARBA00051712"/>
    </source>
</evidence>
<comment type="catalytic activity">
    <reaction evidence="7">
        <text>(2S,6S)-2,6-diaminopimelate = meso-2,6-diaminopimelate</text>
        <dbReference type="Rhea" id="RHEA:15393"/>
        <dbReference type="ChEBI" id="CHEBI:57609"/>
        <dbReference type="ChEBI" id="CHEBI:57791"/>
        <dbReference type="EC" id="5.1.1.7"/>
    </reaction>
</comment>
<gene>
    <name evidence="9" type="primary">LOC112287356</name>
    <name evidence="8" type="ORF">PHYPA_013371</name>
</gene>
<dbReference type="Gene3D" id="3.10.310.10">
    <property type="entry name" value="Diaminopimelate Epimerase, Chain A, domain 1"/>
    <property type="match status" value="2"/>
</dbReference>
<dbReference type="EC" id="5.1.1.7" evidence="3"/>
<dbReference type="Pfam" id="PF01678">
    <property type="entry name" value="DAP_epimerase"/>
    <property type="match status" value="2"/>
</dbReference>
<accession>A0A2K1JXK3</accession>
<dbReference type="PANTHER" id="PTHR31689:SF0">
    <property type="entry name" value="DIAMINOPIMELATE EPIMERASE"/>
    <property type="match status" value="1"/>
</dbReference>
<dbReference type="OMA" id="GIRCFAR"/>
<keyword evidence="5" id="KW-0457">Lysine biosynthesis</keyword>
<dbReference type="GO" id="GO:0009089">
    <property type="term" value="P:lysine biosynthetic process via diaminopimelate"/>
    <property type="evidence" value="ECO:0000318"/>
    <property type="project" value="GO_Central"/>
</dbReference>
<dbReference type="EnsemblPlants" id="Pp3c10_3520V3.2">
    <property type="protein sequence ID" value="Pp3c10_3520V3.2"/>
    <property type="gene ID" value="Pp3c10_3520"/>
</dbReference>
<dbReference type="AlphaFoldDB" id="A0A2K1JXK3"/>
<evidence type="ECO:0000256" key="1">
    <source>
        <dbReference type="ARBA" id="ARBA00005196"/>
    </source>
</evidence>
<dbReference type="Gramene" id="Pp3c10_3520V3.2">
    <property type="protein sequence ID" value="Pp3c10_3520V3.2"/>
    <property type="gene ID" value="Pp3c10_3520"/>
</dbReference>
<dbReference type="Gramene" id="Pp3c10_3520V3.4">
    <property type="protein sequence ID" value="Pp3c10_3520V3.4"/>
    <property type="gene ID" value="Pp3c10_3520"/>
</dbReference>
<keyword evidence="4" id="KW-0028">Amino-acid biosynthesis</keyword>
<evidence type="ECO:0000313" key="10">
    <source>
        <dbReference type="Proteomes" id="UP000006727"/>
    </source>
</evidence>
<dbReference type="HAMAP" id="MF_00197">
    <property type="entry name" value="DAP_epimerase"/>
    <property type="match status" value="1"/>
</dbReference>
<keyword evidence="10" id="KW-1185">Reference proteome</keyword>
<dbReference type="EnsemblPlants" id="Pp3c10_3520V3.8">
    <property type="protein sequence ID" value="Pp3c10_3520V3.8"/>
    <property type="gene ID" value="Pp3c10_3520"/>
</dbReference>
<dbReference type="SUPFAM" id="SSF54506">
    <property type="entry name" value="Diaminopimelate epimerase-like"/>
    <property type="match status" value="2"/>
</dbReference>
<dbReference type="InterPro" id="IPR018510">
    <property type="entry name" value="DAP_epimerase_AS"/>
</dbReference>
<dbReference type="Gramene" id="Pp3c10_3520V3.1">
    <property type="protein sequence ID" value="Pp3c10_3520V3.1"/>
    <property type="gene ID" value="Pp3c10_3520"/>
</dbReference>
<dbReference type="FunFam" id="3.10.310.10:FF:000009">
    <property type="entry name" value="Diaminopimelate epimerase chloroplastic"/>
    <property type="match status" value="1"/>
</dbReference>
<evidence type="ECO:0000256" key="3">
    <source>
        <dbReference type="ARBA" id="ARBA00013080"/>
    </source>
</evidence>
<dbReference type="GO" id="GO:0008837">
    <property type="term" value="F:diaminopimelate epimerase activity"/>
    <property type="evidence" value="ECO:0000318"/>
    <property type="project" value="GO_Central"/>
</dbReference>
<dbReference type="RefSeq" id="XP_024386054.1">
    <property type="nucleotide sequence ID" value="XM_024530286.2"/>
</dbReference>
<dbReference type="GeneID" id="112287356"/>
<keyword evidence="6" id="KW-0413">Isomerase</keyword>
<reference evidence="8 10" key="2">
    <citation type="journal article" date="2018" name="Plant J.">
        <title>The Physcomitrella patens chromosome-scale assembly reveals moss genome structure and evolution.</title>
        <authorList>
            <person name="Lang D."/>
            <person name="Ullrich K.K."/>
            <person name="Murat F."/>
            <person name="Fuchs J."/>
            <person name="Jenkins J."/>
            <person name="Haas F.B."/>
            <person name="Piednoel M."/>
            <person name="Gundlach H."/>
            <person name="Van Bel M."/>
            <person name="Meyberg R."/>
            <person name="Vives C."/>
            <person name="Morata J."/>
            <person name="Symeonidi A."/>
            <person name="Hiss M."/>
            <person name="Muchero W."/>
            <person name="Kamisugi Y."/>
            <person name="Saleh O."/>
            <person name="Blanc G."/>
            <person name="Decker E.L."/>
            <person name="van Gessel N."/>
            <person name="Grimwood J."/>
            <person name="Hayes R.D."/>
            <person name="Graham S.W."/>
            <person name="Gunter L.E."/>
            <person name="McDaniel S.F."/>
            <person name="Hoernstein S.N.W."/>
            <person name="Larsson A."/>
            <person name="Li F.W."/>
            <person name="Perroud P.F."/>
            <person name="Phillips J."/>
            <person name="Ranjan P."/>
            <person name="Rokshar D.S."/>
            <person name="Rothfels C.J."/>
            <person name="Schneider L."/>
            <person name="Shu S."/>
            <person name="Stevenson D.W."/>
            <person name="Thummler F."/>
            <person name="Tillich M."/>
            <person name="Villarreal Aguilar J.C."/>
            <person name="Widiez T."/>
            <person name="Wong G.K."/>
            <person name="Wymore A."/>
            <person name="Zhang Y."/>
            <person name="Zimmer A.D."/>
            <person name="Quatrano R.S."/>
            <person name="Mayer K.F.X."/>
            <person name="Goodstein D."/>
            <person name="Casacuberta J.M."/>
            <person name="Vandepoele K."/>
            <person name="Reski R."/>
            <person name="Cuming A.C."/>
            <person name="Tuskan G.A."/>
            <person name="Maumus F."/>
            <person name="Salse J."/>
            <person name="Schmutz J."/>
            <person name="Rensing S.A."/>
        </authorList>
    </citation>
    <scope>NUCLEOTIDE SEQUENCE [LARGE SCALE GENOMIC DNA]</scope>
    <source>
        <strain evidence="9 10">cv. Gransden 2004</strain>
    </source>
</reference>
<reference evidence="9" key="3">
    <citation type="submission" date="2020-12" db="UniProtKB">
        <authorList>
            <consortium name="EnsemblPlants"/>
        </authorList>
    </citation>
    <scope>IDENTIFICATION</scope>
</reference>
<dbReference type="EnsemblPlants" id="Pp3c10_3520V3.1">
    <property type="protein sequence ID" value="Pp3c10_3520V3.1"/>
    <property type="gene ID" value="Pp3c10_3520"/>
</dbReference>
<evidence type="ECO:0000256" key="6">
    <source>
        <dbReference type="ARBA" id="ARBA00023235"/>
    </source>
</evidence>
<evidence type="ECO:0000256" key="4">
    <source>
        <dbReference type="ARBA" id="ARBA00022605"/>
    </source>
</evidence>
<dbReference type="NCBIfam" id="TIGR00652">
    <property type="entry name" value="DapF"/>
    <property type="match status" value="1"/>
</dbReference>
<dbReference type="PROSITE" id="PS01326">
    <property type="entry name" value="DAP_EPIMERASE"/>
    <property type="match status" value="1"/>
</dbReference>
<name>A0A2K1JXK3_PHYPA</name>
<dbReference type="Gramene" id="Pp3c10_3520V3.8">
    <property type="protein sequence ID" value="Pp3c10_3520V3.8"/>
    <property type="gene ID" value="Pp3c10_3520"/>
</dbReference>
<dbReference type="EnsemblPlants" id="Pp3c10_3520V3.5">
    <property type="protein sequence ID" value="Pp3c10_3520V3.5"/>
    <property type="gene ID" value="Pp3c10_3520"/>
</dbReference>
<organism evidence="8">
    <name type="scientific">Physcomitrium patens</name>
    <name type="common">Spreading-leaved earth moss</name>
    <name type="synonym">Physcomitrella patens</name>
    <dbReference type="NCBI Taxonomy" id="3218"/>
    <lineage>
        <taxon>Eukaryota</taxon>
        <taxon>Viridiplantae</taxon>
        <taxon>Streptophyta</taxon>
        <taxon>Embryophyta</taxon>
        <taxon>Bryophyta</taxon>
        <taxon>Bryophytina</taxon>
        <taxon>Bryopsida</taxon>
        <taxon>Funariidae</taxon>
        <taxon>Funariales</taxon>
        <taxon>Funariaceae</taxon>
        <taxon>Physcomitrium</taxon>
    </lineage>
</organism>
<comment type="similarity">
    <text evidence="2">Belongs to the diaminopimelate epimerase family.</text>
</comment>
<protein>
    <recommendedName>
        <fullName evidence="3">diaminopimelate epimerase</fullName>
        <ecNumber evidence="3">5.1.1.7</ecNumber>
    </recommendedName>
</protein>
<reference evidence="8 10" key="1">
    <citation type="journal article" date="2008" name="Science">
        <title>The Physcomitrella genome reveals evolutionary insights into the conquest of land by plants.</title>
        <authorList>
            <person name="Rensing S."/>
            <person name="Lang D."/>
            <person name="Zimmer A."/>
            <person name="Terry A."/>
            <person name="Salamov A."/>
            <person name="Shapiro H."/>
            <person name="Nishiyama T."/>
            <person name="Perroud P.-F."/>
            <person name="Lindquist E."/>
            <person name="Kamisugi Y."/>
            <person name="Tanahashi T."/>
            <person name="Sakakibara K."/>
            <person name="Fujita T."/>
            <person name="Oishi K."/>
            <person name="Shin-I T."/>
            <person name="Kuroki Y."/>
            <person name="Toyoda A."/>
            <person name="Suzuki Y."/>
            <person name="Hashimoto A."/>
            <person name="Yamaguchi K."/>
            <person name="Sugano A."/>
            <person name="Kohara Y."/>
            <person name="Fujiyama A."/>
            <person name="Anterola A."/>
            <person name="Aoki S."/>
            <person name="Ashton N."/>
            <person name="Barbazuk W.B."/>
            <person name="Barker E."/>
            <person name="Bennetzen J."/>
            <person name="Bezanilla M."/>
            <person name="Blankenship R."/>
            <person name="Cho S.H."/>
            <person name="Dutcher S."/>
            <person name="Estelle M."/>
            <person name="Fawcett J.A."/>
            <person name="Gundlach H."/>
            <person name="Hanada K."/>
            <person name="Heyl A."/>
            <person name="Hicks K.A."/>
            <person name="Hugh J."/>
            <person name="Lohr M."/>
            <person name="Mayer K."/>
            <person name="Melkozernov A."/>
            <person name="Murata T."/>
            <person name="Nelson D."/>
            <person name="Pils B."/>
            <person name="Prigge M."/>
            <person name="Reiss B."/>
            <person name="Renner T."/>
            <person name="Rombauts S."/>
            <person name="Rushton P."/>
            <person name="Sanderfoot A."/>
            <person name="Schween G."/>
            <person name="Shiu S.-H."/>
            <person name="Stueber K."/>
            <person name="Theodoulou F.L."/>
            <person name="Tu H."/>
            <person name="Van de Peer Y."/>
            <person name="Verrier P.J."/>
            <person name="Waters E."/>
            <person name="Wood A."/>
            <person name="Yang L."/>
            <person name="Cove D."/>
            <person name="Cuming A."/>
            <person name="Hasebe M."/>
            <person name="Lucas S."/>
            <person name="Mishler D.B."/>
            <person name="Reski R."/>
            <person name="Grigoriev I."/>
            <person name="Quatrano R.S."/>
            <person name="Boore J.L."/>
        </authorList>
    </citation>
    <scope>NUCLEOTIDE SEQUENCE [LARGE SCALE GENOMIC DNA]</scope>
    <source>
        <strain evidence="9 10">cv. Gransden 2004</strain>
    </source>
</reference>
<dbReference type="EnsemblPlants" id="Pp3c10_3520V3.6">
    <property type="protein sequence ID" value="Pp3c10_3520V3.6"/>
    <property type="gene ID" value="Pp3c10_3520"/>
</dbReference>
<evidence type="ECO:0000313" key="9">
    <source>
        <dbReference type="EnsemblPlants" id="Pp3c10_3520V3.1"/>
    </source>
</evidence>
<dbReference type="EnsemblPlants" id="Pp3c10_3520V3.3">
    <property type="protein sequence ID" value="Pp3c10_3520V3.3"/>
    <property type="gene ID" value="Pp3c10_3520"/>
</dbReference>
<proteinExistence type="inferred from homology"/>
<dbReference type="EMBL" id="ABEU02000010">
    <property type="protein sequence ID" value="PNR46252.1"/>
    <property type="molecule type" value="Genomic_DNA"/>
</dbReference>
<evidence type="ECO:0000313" key="8">
    <source>
        <dbReference type="EMBL" id="PNR46252.1"/>
    </source>
</evidence>
<dbReference type="Gramene" id="Pp3c10_3520V3.5">
    <property type="protein sequence ID" value="Pp3c10_3520V3.5"/>
    <property type="gene ID" value="Pp3c10_3520"/>
</dbReference>
<sequence length="380" mass="41283">MALQNQLLIGNRRATSGFGDCSSFLPGKPSGTRAQRLATRRSLLLWGARANLDASGGFGTDLFTETRAAGGGVKTENRLENVFGSFDGGMVKESKRTLEFVKYQGIGNDFIMVNNLDFSEPIITAAEAVRLCDRHLGIGGDGVIFVMRDGEDYQMRIYNSDGSEPEMCGNGIRCFAKYLADLEQASAPRSYKVLTLAGHMILELREDGQVCVDMGPPILEAPQIPTKLAPQGEVVKAPLDVDGKTWLMTCVSMGNPHAITFGQEGGEGLNVDALPLEQIGPLFEHHEVFPARTNTEFVEVFSRNHLKMRVWERGAGATQACGTGACAVVVAAVKEGRAERRCTVDLPGGPLEIEWRESDNHIYMTGPAKRVFQGTVVLEN</sequence>
<evidence type="ECO:0000256" key="5">
    <source>
        <dbReference type="ARBA" id="ARBA00023154"/>
    </source>
</evidence>
<dbReference type="PANTHER" id="PTHR31689">
    <property type="entry name" value="DIAMINOPIMELATE EPIMERASE, CHLOROPLASTIC"/>
    <property type="match status" value="1"/>
</dbReference>
<dbReference type="Gramene" id="Pp3c10_3520V3.3">
    <property type="protein sequence ID" value="Pp3c10_3520V3.3"/>
    <property type="gene ID" value="Pp3c10_3520"/>
</dbReference>
<comment type="pathway">
    <text evidence="1">Amino-acid biosynthesis; L-lysine biosynthesis via DAP pathway; DL-2,6-diaminopimelate from LL-2,6-diaminopimelate: step 1/1.</text>
</comment>
<dbReference type="Gramene" id="Pp3c10_3520V3.6">
    <property type="protein sequence ID" value="Pp3c10_3520V3.6"/>
    <property type="gene ID" value="Pp3c10_3520"/>
</dbReference>
<dbReference type="InterPro" id="IPR001653">
    <property type="entry name" value="DAP_epimerase_DapF"/>
</dbReference>
<dbReference type="GO" id="GO:0005829">
    <property type="term" value="C:cytosol"/>
    <property type="evidence" value="ECO:0000318"/>
    <property type="project" value="GO_Central"/>
</dbReference>
<dbReference type="PaxDb" id="3218-PP1S51_241V6.1"/>
<dbReference type="STRING" id="3218.A0A2K1JXK3"/>
<dbReference type="EnsemblPlants" id="Pp3c10_3520V3.4">
    <property type="protein sequence ID" value="Pp3c10_3520V3.4"/>
    <property type="gene ID" value="Pp3c10_3520"/>
</dbReference>